<dbReference type="GO" id="GO:0008270">
    <property type="term" value="F:zinc ion binding"/>
    <property type="evidence" value="ECO:0007669"/>
    <property type="project" value="UniProtKB-KW"/>
</dbReference>
<evidence type="ECO:0000256" key="1">
    <source>
        <dbReference type="PROSITE-ProRule" id="PRU00042"/>
    </source>
</evidence>
<accession>A0A397J972</accession>
<evidence type="ECO:0000313" key="3">
    <source>
        <dbReference type="EMBL" id="RHZ83338.1"/>
    </source>
</evidence>
<keyword evidence="1" id="KW-0863">Zinc-finger</keyword>
<name>A0A397J972_9GLOM</name>
<dbReference type="OrthoDB" id="2314877at2759"/>
<organism evidence="3 4">
    <name type="scientific">Diversispora epigaea</name>
    <dbReference type="NCBI Taxonomy" id="1348612"/>
    <lineage>
        <taxon>Eukaryota</taxon>
        <taxon>Fungi</taxon>
        <taxon>Fungi incertae sedis</taxon>
        <taxon>Mucoromycota</taxon>
        <taxon>Glomeromycotina</taxon>
        <taxon>Glomeromycetes</taxon>
        <taxon>Diversisporales</taxon>
        <taxon>Diversisporaceae</taxon>
        <taxon>Diversispora</taxon>
    </lineage>
</organism>
<dbReference type="PROSITE" id="PS50157">
    <property type="entry name" value="ZINC_FINGER_C2H2_2"/>
    <property type="match status" value="1"/>
</dbReference>
<dbReference type="Gene3D" id="3.30.160.60">
    <property type="entry name" value="Classic Zinc Finger"/>
    <property type="match status" value="1"/>
</dbReference>
<feature type="domain" description="C2H2-type" evidence="2">
    <location>
        <begin position="9"/>
        <end position="42"/>
    </location>
</feature>
<evidence type="ECO:0000313" key="4">
    <source>
        <dbReference type="Proteomes" id="UP000266861"/>
    </source>
</evidence>
<keyword evidence="1" id="KW-0862">Zinc</keyword>
<dbReference type="InterPro" id="IPR013087">
    <property type="entry name" value="Znf_C2H2_type"/>
</dbReference>
<dbReference type="EMBL" id="PQFF01000091">
    <property type="protein sequence ID" value="RHZ83338.1"/>
    <property type="molecule type" value="Genomic_DNA"/>
</dbReference>
<keyword evidence="4" id="KW-1185">Reference proteome</keyword>
<evidence type="ECO:0000259" key="2">
    <source>
        <dbReference type="PROSITE" id="PS50157"/>
    </source>
</evidence>
<reference evidence="3 4" key="1">
    <citation type="submission" date="2018-08" db="EMBL/GenBank/DDBJ databases">
        <title>Genome and evolution of the arbuscular mycorrhizal fungus Diversispora epigaea (formerly Glomus versiforme) and its bacterial endosymbionts.</title>
        <authorList>
            <person name="Sun X."/>
            <person name="Fei Z."/>
            <person name="Harrison M."/>
        </authorList>
    </citation>
    <scope>NUCLEOTIDE SEQUENCE [LARGE SCALE GENOMIC DNA]</scope>
    <source>
        <strain evidence="3 4">IT104</strain>
    </source>
</reference>
<proteinExistence type="predicted"/>
<sequence length="219" mass="25755">MPSSSSSFSRCLTCGKEFKNSKGLARHQNNVQKYNQHQEELDEIPINTIDEFKQIIVSEIHKKLSLSFKTMGKKLVTIPCTESIFFSVFGGHIHYYFKVKEFYKCFFRGSNSYEILSEIFNSEQWGKKVYSQNQVTYIVCLDPISWNNSSQDQSVEEINPLENLLQLSIKKKIIKRRPRFLRGEILIEWKKKIFKEINGNINKAGYLYINFYISQSQNF</sequence>
<gene>
    <name evidence="3" type="ORF">Glove_97g108</name>
</gene>
<keyword evidence="1" id="KW-0479">Metal-binding</keyword>
<protein>
    <recommendedName>
        <fullName evidence="2">C2H2-type domain-containing protein</fullName>
    </recommendedName>
</protein>
<dbReference type="AlphaFoldDB" id="A0A397J972"/>
<comment type="caution">
    <text evidence="3">The sequence shown here is derived from an EMBL/GenBank/DDBJ whole genome shotgun (WGS) entry which is preliminary data.</text>
</comment>
<dbReference type="Proteomes" id="UP000266861">
    <property type="component" value="Unassembled WGS sequence"/>
</dbReference>